<accession>A0AAD1HCJ6</accession>
<dbReference type="SUPFAM" id="SSF158791">
    <property type="entry name" value="MgtE N-terminal domain-like"/>
    <property type="match status" value="1"/>
</dbReference>
<evidence type="ECO:0000259" key="1">
    <source>
        <dbReference type="Pfam" id="PF03448"/>
    </source>
</evidence>
<name>A0AAD1HCJ6_9MYCO</name>
<dbReference type="AlphaFoldDB" id="A0AAD1HCJ6"/>
<dbReference type="EMBL" id="AP022560">
    <property type="protein sequence ID" value="BBX01956.1"/>
    <property type="molecule type" value="Genomic_DNA"/>
</dbReference>
<dbReference type="KEGG" id="mmor:MMOR_28920"/>
<sequence>MLSLSEVIGLGVRGPEGHEVGRIADVTARLGTHDGNAVGHRILVRRRRNHDQLVPWSAVTTIAHDGATVTADGSVSAITSVDAAMETDEILLGRDVLDTQILDTAGQRLTRVADVILSPRTDGRLELVGVDVGFGTVLRRLGFGKLVSQWRTDLVTWTDLHLTSKRGHTVQLKAPRAAIHLLDADELAALIDRLDTESATEVLAAREPEIAAAVIYQSTPAVGERLLRAMSEAHAANVVAAMPVHHALHWNQVLAAPQLLRGRHFLRSRAWPRRAHRADRR</sequence>
<organism evidence="2 3">
    <name type="scientific">Mycolicibacterium moriokaense</name>
    <dbReference type="NCBI Taxonomy" id="39691"/>
    <lineage>
        <taxon>Bacteria</taxon>
        <taxon>Bacillati</taxon>
        <taxon>Actinomycetota</taxon>
        <taxon>Actinomycetes</taxon>
        <taxon>Mycobacteriales</taxon>
        <taxon>Mycobacteriaceae</taxon>
        <taxon>Mycolicibacterium</taxon>
    </lineage>
</organism>
<dbReference type="Pfam" id="PF03448">
    <property type="entry name" value="MgtE_N"/>
    <property type="match status" value="1"/>
</dbReference>
<dbReference type="RefSeq" id="WP_083157779.1">
    <property type="nucleotide sequence ID" value="NZ_AP022560.1"/>
</dbReference>
<gene>
    <name evidence="2" type="ORF">MMOR_28920</name>
</gene>
<evidence type="ECO:0000313" key="2">
    <source>
        <dbReference type="EMBL" id="BBX01956.1"/>
    </source>
</evidence>
<evidence type="ECO:0000313" key="3">
    <source>
        <dbReference type="Proteomes" id="UP000466681"/>
    </source>
</evidence>
<feature type="domain" description="Magnesium transporter MgtE intracellular" evidence="1">
    <location>
        <begin position="183"/>
        <end position="252"/>
    </location>
</feature>
<keyword evidence="3" id="KW-1185">Reference proteome</keyword>
<proteinExistence type="predicted"/>
<dbReference type="InterPro" id="IPR006668">
    <property type="entry name" value="Mg_transptr_MgtE_intracell_dom"/>
</dbReference>
<reference evidence="2 3" key="1">
    <citation type="journal article" date="2019" name="Emerg. Microbes Infect.">
        <title>Comprehensive subspecies identification of 175 nontuberculous mycobacteria species based on 7547 genomic profiles.</title>
        <authorList>
            <person name="Matsumoto Y."/>
            <person name="Kinjo T."/>
            <person name="Motooka D."/>
            <person name="Nabeya D."/>
            <person name="Jung N."/>
            <person name="Uechi K."/>
            <person name="Horii T."/>
            <person name="Iida T."/>
            <person name="Fujita J."/>
            <person name="Nakamura S."/>
        </authorList>
    </citation>
    <scope>NUCLEOTIDE SEQUENCE [LARGE SCALE GENOMIC DNA]</scope>
    <source>
        <strain evidence="2 3">JCM 6375</strain>
    </source>
</reference>
<protein>
    <recommendedName>
        <fullName evidence="1">Magnesium transporter MgtE intracellular domain-containing protein</fullName>
    </recommendedName>
</protein>
<dbReference type="Proteomes" id="UP000466681">
    <property type="component" value="Chromosome"/>
</dbReference>